<comment type="similarity">
    <text evidence="1">Belongs to the glycine N-acyltransferase family.</text>
</comment>
<dbReference type="Pfam" id="PF08445">
    <property type="entry name" value="FR47"/>
    <property type="match status" value="1"/>
</dbReference>
<evidence type="ECO:0000313" key="3">
    <source>
        <dbReference type="EMBL" id="RUS72251.1"/>
    </source>
</evidence>
<dbReference type="AlphaFoldDB" id="A0A3S1AZH1"/>
<dbReference type="PANTHER" id="PTHR15298:SF1">
    <property type="entry name" value="GLYCINE N-ACYLTRANSFERASE-LIKE PROTEIN"/>
    <property type="match status" value="1"/>
</dbReference>
<evidence type="ECO:0000256" key="1">
    <source>
        <dbReference type="RuleBase" id="RU368002"/>
    </source>
</evidence>
<gene>
    <name evidence="3" type="ORF">EGW08_019992</name>
</gene>
<dbReference type="CDD" id="cd04301">
    <property type="entry name" value="NAT_SF"/>
    <property type="match status" value="1"/>
</dbReference>
<feature type="domain" description="N-acetyltransferase" evidence="2">
    <location>
        <begin position="105"/>
        <end position="247"/>
    </location>
</feature>
<keyword evidence="4" id="KW-1185">Reference proteome</keyword>
<dbReference type="InterPro" id="IPR000182">
    <property type="entry name" value="GNAT_dom"/>
</dbReference>
<dbReference type="GO" id="GO:0047961">
    <property type="term" value="F:glycine N-acyltransferase activity"/>
    <property type="evidence" value="ECO:0007669"/>
    <property type="project" value="InterPro"/>
</dbReference>
<dbReference type="PROSITE" id="PS51186">
    <property type="entry name" value="GNAT"/>
    <property type="match status" value="1"/>
</dbReference>
<dbReference type="Gene3D" id="3.40.630.30">
    <property type="match status" value="1"/>
</dbReference>
<dbReference type="EMBL" id="RQTK01001092">
    <property type="protein sequence ID" value="RUS72251.1"/>
    <property type="molecule type" value="Genomic_DNA"/>
</dbReference>
<dbReference type="SUPFAM" id="SSF55729">
    <property type="entry name" value="Acyl-CoA N-acyltransferases (Nat)"/>
    <property type="match status" value="1"/>
</dbReference>
<keyword evidence="1" id="KW-0808">Transferase</keyword>
<dbReference type="EC" id="2.3.1.-" evidence="1"/>
<reference evidence="3 4" key="1">
    <citation type="submission" date="2019-01" db="EMBL/GenBank/DDBJ databases">
        <title>A draft genome assembly of the solar-powered sea slug Elysia chlorotica.</title>
        <authorList>
            <person name="Cai H."/>
            <person name="Li Q."/>
            <person name="Fang X."/>
            <person name="Li J."/>
            <person name="Curtis N.E."/>
            <person name="Altenburger A."/>
            <person name="Shibata T."/>
            <person name="Feng M."/>
            <person name="Maeda T."/>
            <person name="Schwartz J.A."/>
            <person name="Shigenobu S."/>
            <person name="Lundholm N."/>
            <person name="Nishiyama T."/>
            <person name="Yang H."/>
            <person name="Hasebe M."/>
            <person name="Li S."/>
            <person name="Pierce S.K."/>
            <person name="Wang J."/>
        </authorList>
    </citation>
    <scope>NUCLEOTIDE SEQUENCE [LARGE SCALE GENOMIC DNA]</scope>
    <source>
        <strain evidence="3">EC2010</strain>
        <tissue evidence="3">Whole organism of an adult</tissue>
    </source>
</reference>
<dbReference type="PANTHER" id="PTHR15298">
    <property type="entry name" value="L-COA N-ACYLTRANSFERASE-RELATED"/>
    <property type="match status" value="1"/>
</dbReference>
<evidence type="ECO:0000313" key="4">
    <source>
        <dbReference type="Proteomes" id="UP000271974"/>
    </source>
</evidence>
<dbReference type="InterPro" id="IPR016181">
    <property type="entry name" value="Acyl_CoA_acyltransferase"/>
</dbReference>
<dbReference type="InterPro" id="IPR010313">
    <property type="entry name" value="Glycine_N-acyltransferase"/>
</dbReference>
<dbReference type="OrthoDB" id="6141385at2759"/>
<keyword evidence="1" id="KW-0012">Acyltransferase</keyword>
<dbReference type="InterPro" id="IPR013653">
    <property type="entry name" value="GCN5-like_dom"/>
</dbReference>
<dbReference type="Proteomes" id="UP000271974">
    <property type="component" value="Unassembled WGS sequence"/>
</dbReference>
<organism evidence="3 4">
    <name type="scientific">Elysia chlorotica</name>
    <name type="common">Eastern emerald elysia</name>
    <name type="synonym">Sea slug</name>
    <dbReference type="NCBI Taxonomy" id="188477"/>
    <lineage>
        <taxon>Eukaryota</taxon>
        <taxon>Metazoa</taxon>
        <taxon>Spiralia</taxon>
        <taxon>Lophotrochozoa</taxon>
        <taxon>Mollusca</taxon>
        <taxon>Gastropoda</taxon>
        <taxon>Heterobranchia</taxon>
        <taxon>Euthyneura</taxon>
        <taxon>Panpulmonata</taxon>
        <taxon>Sacoglossa</taxon>
        <taxon>Placobranchoidea</taxon>
        <taxon>Plakobranchidae</taxon>
        <taxon>Elysia</taxon>
    </lineage>
</organism>
<protein>
    <recommendedName>
        <fullName evidence="1">Glycine N-acyltransferase-like protein</fullName>
        <ecNumber evidence="1">2.3.1.-</ecNumber>
    </recommendedName>
</protein>
<name>A0A3S1AZH1_ELYCH</name>
<proteinExistence type="inferred from homology"/>
<dbReference type="GO" id="GO:0005739">
    <property type="term" value="C:mitochondrion"/>
    <property type="evidence" value="ECO:0007669"/>
    <property type="project" value="InterPro"/>
</dbReference>
<sequence>MEETLHVVKECELPALKDWLEKFLPDSFRCYLYYSEPRTTSVFSPEPPNLEKLLLWPGFLDWSQPIIFQGVSSRLTHSISKMAASQGGNCRIYHYVLYKATQSEIPLRPIPEGFRIDALDPDLHTDYILSTWSHVRKNTDVYVREALRRLPSVGLFDKDGQCIGVEAGTDYGSIGMLHVQEAFRGRGLGKVITSQLAHKYFCDGLPVIALAGKDNESSLRMHTSCGFKEVGFADWLFYNVGDEREFDEKVGYKGP</sequence>
<comment type="caution">
    <text evidence="3">The sequence shown here is derived from an EMBL/GenBank/DDBJ whole genome shotgun (WGS) entry which is preliminary data.</text>
</comment>
<evidence type="ECO:0000259" key="2">
    <source>
        <dbReference type="PROSITE" id="PS51186"/>
    </source>
</evidence>
<accession>A0A3S1AZH1</accession>